<feature type="compositionally biased region" description="Low complexity" evidence="3">
    <location>
        <begin position="14"/>
        <end position="29"/>
    </location>
</feature>
<feature type="compositionally biased region" description="Basic and acidic residues" evidence="3">
    <location>
        <begin position="68"/>
        <end position="82"/>
    </location>
</feature>
<dbReference type="AlphaFoldDB" id="A0A1Y2BYH4"/>
<dbReference type="GO" id="GO:0090575">
    <property type="term" value="C:RNA polymerase II transcription regulator complex"/>
    <property type="evidence" value="ECO:0007669"/>
    <property type="project" value="TreeGrafter"/>
</dbReference>
<comment type="subcellular location">
    <subcellularLocation>
        <location evidence="1">Nucleus</location>
    </subcellularLocation>
</comment>
<reference evidence="4 5" key="1">
    <citation type="submission" date="2016-07" db="EMBL/GenBank/DDBJ databases">
        <title>Pervasive Adenine N6-methylation of Active Genes in Fungi.</title>
        <authorList>
            <consortium name="DOE Joint Genome Institute"/>
            <person name="Mondo S.J."/>
            <person name="Dannebaum R.O."/>
            <person name="Kuo R.C."/>
            <person name="Labutti K."/>
            <person name="Haridas S."/>
            <person name="Kuo A."/>
            <person name="Salamov A."/>
            <person name="Ahrendt S.R."/>
            <person name="Lipzen A."/>
            <person name="Sullivan W."/>
            <person name="Andreopoulos W.B."/>
            <person name="Clum A."/>
            <person name="Lindquist E."/>
            <person name="Daum C."/>
            <person name="Ramamoorthy G.K."/>
            <person name="Gryganskyi A."/>
            <person name="Culley D."/>
            <person name="Magnuson J.K."/>
            <person name="James T.Y."/>
            <person name="O'Malley M.A."/>
            <person name="Stajich J.E."/>
            <person name="Spatafora J.W."/>
            <person name="Visel A."/>
            <person name="Grigoriev I.V."/>
        </authorList>
    </citation>
    <scope>NUCLEOTIDE SEQUENCE [LARGE SCALE GENOMIC DNA]</scope>
    <source>
        <strain evidence="4 5">JEL800</strain>
    </source>
</reference>
<accession>A0A1Y2BYH4</accession>
<proteinExistence type="predicted"/>
<gene>
    <name evidence="4" type="ORF">BCR33DRAFT_768247</name>
</gene>
<evidence type="ECO:0008006" key="6">
    <source>
        <dbReference type="Google" id="ProtNLM"/>
    </source>
</evidence>
<keyword evidence="2" id="KW-0539">Nucleus</keyword>
<evidence type="ECO:0000256" key="1">
    <source>
        <dbReference type="ARBA" id="ARBA00004123"/>
    </source>
</evidence>
<dbReference type="GO" id="GO:0001228">
    <property type="term" value="F:DNA-binding transcription activator activity, RNA polymerase II-specific"/>
    <property type="evidence" value="ECO:0007669"/>
    <property type="project" value="TreeGrafter"/>
</dbReference>
<sequence length="393" mass="44439">MILEHLHLQQKMDSLSISPSTSGSTNSSSQPKKVETRGRKKLPDTEENATRRSVQLRQAQRAHREKRMQHYKDLEDENSKLREENKEVQALRDQVKALQFEMSLLKGSLTCIGCSAALNDVLPVGQVVANADNVGKDVESFCNTGTETNDGVSCPLVSISTEYDILDFQMTELDTFLNSVVPKVLTSEELYGPVEVDVGRLLMRTIPSLKGSRDADRMFDLMIEHSRAADLPTAKRIKLQSIRTIGAIMHQTSLEDRPMLFEVLALVQERNVQHYRYTNTLWGTLLPVVAPFIIDPTNKIHKLMLEYQPRFLQIPSLSNAINEVNELCFTWVKSVDTHDTSAFARIHICVEKVVLLCSVKDRATFFALFFEMKGRAKDEMEELLVKVEAASLN</sequence>
<dbReference type="EMBL" id="MCGO01000037">
    <property type="protein sequence ID" value="ORY39819.1"/>
    <property type="molecule type" value="Genomic_DNA"/>
</dbReference>
<dbReference type="SUPFAM" id="SSF57959">
    <property type="entry name" value="Leucine zipper domain"/>
    <property type="match status" value="1"/>
</dbReference>
<evidence type="ECO:0000313" key="4">
    <source>
        <dbReference type="EMBL" id="ORY39819.1"/>
    </source>
</evidence>
<dbReference type="InterPro" id="IPR050936">
    <property type="entry name" value="AP-1-like"/>
</dbReference>
<dbReference type="Proteomes" id="UP000193642">
    <property type="component" value="Unassembled WGS sequence"/>
</dbReference>
<organism evidence="4 5">
    <name type="scientific">Rhizoclosmatium globosum</name>
    <dbReference type="NCBI Taxonomy" id="329046"/>
    <lineage>
        <taxon>Eukaryota</taxon>
        <taxon>Fungi</taxon>
        <taxon>Fungi incertae sedis</taxon>
        <taxon>Chytridiomycota</taxon>
        <taxon>Chytridiomycota incertae sedis</taxon>
        <taxon>Chytridiomycetes</taxon>
        <taxon>Chytridiales</taxon>
        <taxon>Chytriomycetaceae</taxon>
        <taxon>Rhizoclosmatium</taxon>
    </lineage>
</organism>
<protein>
    <recommendedName>
        <fullName evidence="6">BZIP domain-containing protein</fullName>
    </recommendedName>
</protein>
<keyword evidence="5" id="KW-1185">Reference proteome</keyword>
<name>A0A1Y2BYH4_9FUNG</name>
<dbReference type="Gene3D" id="1.20.5.170">
    <property type="match status" value="1"/>
</dbReference>
<dbReference type="PANTHER" id="PTHR40621">
    <property type="entry name" value="TRANSCRIPTION FACTOR KAPC-RELATED"/>
    <property type="match status" value="1"/>
</dbReference>
<dbReference type="InterPro" id="IPR046347">
    <property type="entry name" value="bZIP_sf"/>
</dbReference>
<evidence type="ECO:0000313" key="5">
    <source>
        <dbReference type="Proteomes" id="UP000193642"/>
    </source>
</evidence>
<feature type="region of interest" description="Disordered" evidence="3">
    <location>
        <begin position="1"/>
        <end position="82"/>
    </location>
</feature>
<dbReference type="GO" id="GO:0000976">
    <property type="term" value="F:transcription cis-regulatory region binding"/>
    <property type="evidence" value="ECO:0007669"/>
    <property type="project" value="InterPro"/>
</dbReference>
<dbReference type="CDD" id="cd14688">
    <property type="entry name" value="bZIP_YAP"/>
    <property type="match status" value="1"/>
</dbReference>
<evidence type="ECO:0000256" key="3">
    <source>
        <dbReference type="SAM" id="MobiDB-lite"/>
    </source>
</evidence>
<dbReference type="PANTHER" id="PTHR40621:SF6">
    <property type="entry name" value="AP-1-LIKE TRANSCRIPTION FACTOR YAP1-RELATED"/>
    <property type="match status" value="1"/>
</dbReference>
<dbReference type="OrthoDB" id="2114137at2759"/>
<feature type="compositionally biased region" description="Basic and acidic residues" evidence="3">
    <location>
        <begin position="32"/>
        <end position="50"/>
    </location>
</feature>
<evidence type="ECO:0000256" key="2">
    <source>
        <dbReference type="ARBA" id="ARBA00023242"/>
    </source>
</evidence>
<comment type="caution">
    <text evidence="4">The sequence shown here is derived from an EMBL/GenBank/DDBJ whole genome shotgun (WGS) entry which is preliminary data.</text>
</comment>